<name>A0A4V3WSW7_9MICO</name>
<dbReference type="AlphaFoldDB" id="A0A4V3WSW7"/>
<dbReference type="Pfam" id="PF13419">
    <property type="entry name" value="HAD_2"/>
    <property type="match status" value="1"/>
</dbReference>
<proteinExistence type="predicted"/>
<keyword evidence="2" id="KW-1185">Reference proteome</keyword>
<dbReference type="InterPro" id="IPR041492">
    <property type="entry name" value="HAD_2"/>
</dbReference>
<dbReference type="GO" id="GO:0004713">
    <property type="term" value="F:protein tyrosine kinase activity"/>
    <property type="evidence" value="ECO:0007669"/>
    <property type="project" value="TreeGrafter"/>
</dbReference>
<keyword evidence="1" id="KW-0378">Hydrolase</keyword>
<dbReference type="InterPro" id="IPR050155">
    <property type="entry name" value="HAD-like_hydrolase_sf"/>
</dbReference>
<dbReference type="RefSeq" id="WP_136427767.1">
    <property type="nucleotide sequence ID" value="NZ_SSSM01000005.1"/>
</dbReference>
<dbReference type="SFLD" id="SFLDG01129">
    <property type="entry name" value="C1.5:_HAD__Beta-PGM__Phosphata"/>
    <property type="match status" value="1"/>
</dbReference>
<protein>
    <submittedName>
        <fullName evidence="1">HAD family hydrolase</fullName>
    </submittedName>
</protein>
<dbReference type="GO" id="GO:0005829">
    <property type="term" value="C:cytosol"/>
    <property type="evidence" value="ECO:0007669"/>
    <property type="project" value="TreeGrafter"/>
</dbReference>
<dbReference type="SFLD" id="SFLDS00003">
    <property type="entry name" value="Haloacid_Dehalogenase"/>
    <property type="match status" value="1"/>
</dbReference>
<gene>
    <name evidence="1" type="ORF">E6C64_12080</name>
</gene>
<dbReference type="InterPro" id="IPR036412">
    <property type="entry name" value="HAD-like_sf"/>
</dbReference>
<dbReference type="PANTHER" id="PTHR43434:SF20">
    <property type="entry name" value="5'-NUCLEOTIDASE"/>
    <property type="match status" value="1"/>
</dbReference>
<dbReference type="SUPFAM" id="SSF56784">
    <property type="entry name" value="HAD-like"/>
    <property type="match status" value="1"/>
</dbReference>
<dbReference type="OrthoDB" id="9776368at2"/>
<sequence>MTAWSCVLFDLDGTITDSAAGITATLAHTLEVMQRPVPSPAELLAFVGPPILDGFAALGLDPAQSREALAIYRERYHERGAFDSSVYPGIEEAMRAIAATGVPLALATSKPETQARRILDHFGLDDLFTFIGGASDDEARSEKADVVSYVLDNLIALEVDVSNPVMIGDREHDVHGAAANGIPTIFVEWGYGSDIEKVGSIAVADTPSDLPVFISRGTPEPPVANAAI</sequence>
<reference evidence="1 2" key="1">
    <citation type="submission" date="2019-04" db="EMBL/GenBank/DDBJ databases">
        <authorList>
            <person name="Jiang L."/>
        </authorList>
    </citation>
    <scope>NUCLEOTIDE SEQUENCE [LARGE SCALE GENOMIC DNA]</scope>
    <source>
        <strain evidence="1 2">YIM 131853</strain>
    </source>
</reference>
<organism evidence="1 2">
    <name type="scientific">Naasia lichenicola</name>
    <dbReference type="NCBI Taxonomy" id="2565933"/>
    <lineage>
        <taxon>Bacteria</taxon>
        <taxon>Bacillati</taxon>
        <taxon>Actinomycetota</taxon>
        <taxon>Actinomycetes</taxon>
        <taxon>Micrococcales</taxon>
        <taxon>Microbacteriaceae</taxon>
        <taxon>Naasia</taxon>
    </lineage>
</organism>
<evidence type="ECO:0000313" key="2">
    <source>
        <dbReference type="Proteomes" id="UP000309133"/>
    </source>
</evidence>
<dbReference type="EMBL" id="SSSM01000005">
    <property type="protein sequence ID" value="THG29437.1"/>
    <property type="molecule type" value="Genomic_DNA"/>
</dbReference>
<comment type="caution">
    <text evidence="1">The sequence shown here is derived from an EMBL/GenBank/DDBJ whole genome shotgun (WGS) entry which is preliminary data.</text>
</comment>
<dbReference type="PANTHER" id="PTHR43434">
    <property type="entry name" value="PHOSPHOGLYCOLATE PHOSPHATASE"/>
    <property type="match status" value="1"/>
</dbReference>
<dbReference type="Gene3D" id="3.40.50.1000">
    <property type="entry name" value="HAD superfamily/HAD-like"/>
    <property type="match status" value="1"/>
</dbReference>
<dbReference type="InterPro" id="IPR023198">
    <property type="entry name" value="PGP-like_dom2"/>
</dbReference>
<dbReference type="Proteomes" id="UP000309133">
    <property type="component" value="Unassembled WGS sequence"/>
</dbReference>
<dbReference type="Gene3D" id="1.10.150.240">
    <property type="entry name" value="Putative phosphatase, domain 2"/>
    <property type="match status" value="1"/>
</dbReference>
<evidence type="ECO:0000313" key="1">
    <source>
        <dbReference type="EMBL" id="THG29437.1"/>
    </source>
</evidence>
<dbReference type="InterPro" id="IPR023214">
    <property type="entry name" value="HAD_sf"/>
</dbReference>
<accession>A0A4V3WSW7</accession>
<dbReference type="GO" id="GO:0016787">
    <property type="term" value="F:hydrolase activity"/>
    <property type="evidence" value="ECO:0007669"/>
    <property type="project" value="UniProtKB-KW"/>
</dbReference>